<reference evidence="1" key="1">
    <citation type="submission" date="2021-02" db="EMBL/GenBank/DDBJ databases">
        <authorList>
            <person name="Nowell W R."/>
        </authorList>
    </citation>
    <scope>NUCLEOTIDE SEQUENCE</scope>
    <source>
        <strain evidence="1">Ploen Becks lab</strain>
    </source>
</reference>
<dbReference type="AlphaFoldDB" id="A0A813P7B0"/>
<comment type="caution">
    <text evidence="1">The sequence shown here is derived from an EMBL/GenBank/DDBJ whole genome shotgun (WGS) entry which is preliminary data.</text>
</comment>
<name>A0A813P7B0_9BILA</name>
<evidence type="ECO:0000313" key="1">
    <source>
        <dbReference type="EMBL" id="CAF0746412.1"/>
    </source>
</evidence>
<keyword evidence="2" id="KW-1185">Reference proteome</keyword>
<sequence>MRIYHDNSIDHNIICELECANQHVEFCNIHNLPLGLTNFDKVFNLNYIHSMKWRFLAIGDSFVDHFMSRDLDSMIIRREFDSVREWLDSDNVGHIMRDNVWHNVSILGGMWGFKNSEYRRLGREIFKLIIDKKIAKKYNKNGKSRKDYDQLFLENYFYNRIYNISTIHDSFYCDHYPNSKPFPSKRVGDCFIGRVGFCNESNTFRNCPISCRPKDHLDWSSC</sequence>
<dbReference type="EMBL" id="CAJNOC010000331">
    <property type="protein sequence ID" value="CAF0746412.1"/>
    <property type="molecule type" value="Genomic_DNA"/>
</dbReference>
<accession>A0A813P7B0</accession>
<protein>
    <submittedName>
        <fullName evidence="1">Uncharacterized protein</fullName>
    </submittedName>
</protein>
<gene>
    <name evidence="1" type="ORF">OXX778_LOCUS3676</name>
</gene>
<evidence type="ECO:0000313" key="2">
    <source>
        <dbReference type="Proteomes" id="UP000663879"/>
    </source>
</evidence>
<proteinExistence type="predicted"/>
<dbReference type="Proteomes" id="UP000663879">
    <property type="component" value="Unassembled WGS sequence"/>
</dbReference>
<dbReference type="OrthoDB" id="204305at2759"/>
<organism evidence="1 2">
    <name type="scientific">Brachionus calyciflorus</name>
    <dbReference type="NCBI Taxonomy" id="104777"/>
    <lineage>
        <taxon>Eukaryota</taxon>
        <taxon>Metazoa</taxon>
        <taxon>Spiralia</taxon>
        <taxon>Gnathifera</taxon>
        <taxon>Rotifera</taxon>
        <taxon>Eurotatoria</taxon>
        <taxon>Monogononta</taxon>
        <taxon>Pseudotrocha</taxon>
        <taxon>Ploima</taxon>
        <taxon>Brachionidae</taxon>
        <taxon>Brachionus</taxon>
    </lineage>
</organism>